<evidence type="ECO:0000313" key="4">
    <source>
        <dbReference type="Proteomes" id="UP000660885"/>
    </source>
</evidence>
<feature type="domain" description="UPF0033" evidence="2">
    <location>
        <begin position="22"/>
        <end position="46"/>
    </location>
</feature>
<dbReference type="RefSeq" id="WP_202832236.1">
    <property type="nucleotide sequence ID" value="NZ_JAETWB010000005.1"/>
</dbReference>
<dbReference type="Proteomes" id="UP000660885">
    <property type="component" value="Unassembled WGS sequence"/>
</dbReference>
<reference evidence="3 4" key="1">
    <citation type="submission" date="2021-01" db="EMBL/GenBank/DDBJ databases">
        <title>Belnapia mucosa sp. nov. and Belnapia arida sp. nov., isolated from the Tabernas Desert (Almeria, Spain).</title>
        <authorList>
            <person name="Molina-Menor E."/>
            <person name="Vidal-Verdu A."/>
            <person name="Calonge A."/>
            <person name="Satari L."/>
            <person name="Pereto J."/>
            <person name="Porcar M."/>
        </authorList>
    </citation>
    <scope>NUCLEOTIDE SEQUENCE [LARGE SCALE GENOMIC DNA]</scope>
    <source>
        <strain evidence="3 4">T18</strain>
    </source>
</reference>
<comment type="similarity">
    <text evidence="1">Belongs to the sulfur carrier protein TusA family.</text>
</comment>
<proteinExistence type="inferred from homology"/>
<accession>A0ABS1U2Q0</accession>
<gene>
    <name evidence="3" type="ORF">JMJ56_13170</name>
</gene>
<dbReference type="Pfam" id="PF01206">
    <property type="entry name" value="TusA"/>
    <property type="match status" value="1"/>
</dbReference>
<dbReference type="Gene3D" id="3.30.110.40">
    <property type="entry name" value="TusA-like domain"/>
    <property type="match status" value="1"/>
</dbReference>
<keyword evidence="4" id="KW-1185">Reference proteome</keyword>
<dbReference type="PANTHER" id="PTHR33279">
    <property type="entry name" value="SULFUR CARRIER PROTEIN YEDF-RELATED"/>
    <property type="match status" value="1"/>
</dbReference>
<dbReference type="SUPFAM" id="SSF64307">
    <property type="entry name" value="SirA-like"/>
    <property type="match status" value="1"/>
</dbReference>
<dbReference type="PANTHER" id="PTHR33279:SF19">
    <property type="entry name" value="SSL1707 PROTEIN"/>
    <property type="match status" value="1"/>
</dbReference>
<evidence type="ECO:0000259" key="2">
    <source>
        <dbReference type="PROSITE" id="PS01148"/>
    </source>
</evidence>
<name>A0ABS1U2Q0_9PROT</name>
<evidence type="ECO:0000256" key="1">
    <source>
        <dbReference type="ARBA" id="ARBA00008984"/>
    </source>
</evidence>
<comment type="caution">
    <text evidence="3">The sequence shown here is derived from an EMBL/GenBank/DDBJ whole genome shotgun (WGS) entry which is preliminary data.</text>
</comment>
<dbReference type="PROSITE" id="PS01148">
    <property type="entry name" value="UPF0033"/>
    <property type="match status" value="1"/>
</dbReference>
<evidence type="ECO:0000313" key="3">
    <source>
        <dbReference type="EMBL" id="MBL6078963.1"/>
    </source>
</evidence>
<dbReference type="EMBL" id="JAETWB010000005">
    <property type="protein sequence ID" value="MBL6078963.1"/>
    <property type="molecule type" value="Genomic_DNA"/>
</dbReference>
<organism evidence="3 4">
    <name type="scientific">Belnapia arida</name>
    <dbReference type="NCBI Taxonomy" id="2804533"/>
    <lineage>
        <taxon>Bacteria</taxon>
        <taxon>Pseudomonadati</taxon>
        <taxon>Pseudomonadota</taxon>
        <taxon>Alphaproteobacteria</taxon>
        <taxon>Acetobacterales</taxon>
        <taxon>Roseomonadaceae</taxon>
        <taxon>Belnapia</taxon>
    </lineage>
</organism>
<dbReference type="InterPro" id="IPR036868">
    <property type="entry name" value="TusA-like_sf"/>
</dbReference>
<protein>
    <submittedName>
        <fullName evidence="3">Sulfurtransferase TusA family protein</fullName>
    </submittedName>
</protein>
<dbReference type="InterPro" id="IPR001455">
    <property type="entry name" value="TusA-like"/>
</dbReference>
<sequence>MIEGQETLSFVSAKELTGDRQIDITAETCPMTFVRTRLALDKMASGETLLVRLRGEEPRRSIPKTASEQGHAVLAEAEAGDGTVLLLLRKG</sequence>